<feature type="compositionally biased region" description="Polar residues" evidence="1">
    <location>
        <begin position="121"/>
        <end position="131"/>
    </location>
</feature>
<feature type="region of interest" description="Disordered" evidence="1">
    <location>
        <begin position="120"/>
        <end position="185"/>
    </location>
</feature>
<accession>A0ABC8TFM1</accession>
<organism evidence="2 3">
    <name type="scientific">Ilex paraguariensis</name>
    <name type="common">yerba mate</name>
    <dbReference type="NCBI Taxonomy" id="185542"/>
    <lineage>
        <taxon>Eukaryota</taxon>
        <taxon>Viridiplantae</taxon>
        <taxon>Streptophyta</taxon>
        <taxon>Embryophyta</taxon>
        <taxon>Tracheophyta</taxon>
        <taxon>Spermatophyta</taxon>
        <taxon>Magnoliopsida</taxon>
        <taxon>eudicotyledons</taxon>
        <taxon>Gunneridae</taxon>
        <taxon>Pentapetalae</taxon>
        <taxon>asterids</taxon>
        <taxon>campanulids</taxon>
        <taxon>Aquifoliales</taxon>
        <taxon>Aquifoliaceae</taxon>
        <taxon>Ilex</taxon>
    </lineage>
</organism>
<keyword evidence="3" id="KW-1185">Reference proteome</keyword>
<feature type="compositionally biased region" description="Basic and acidic residues" evidence="1">
    <location>
        <begin position="157"/>
        <end position="166"/>
    </location>
</feature>
<reference evidence="2 3" key="1">
    <citation type="submission" date="2024-02" db="EMBL/GenBank/DDBJ databases">
        <authorList>
            <person name="Vignale AGUSTIN F."/>
            <person name="Sosa J E."/>
            <person name="Modenutti C."/>
        </authorList>
    </citation>
    <scope>NUCLEOTIDE SEQUENCE [LARGE SCALE GENOMIC DNA]</scope>
</reference>
<evidence type="ECO:0000313" key="2">
    <source>
        <dbReference type="EMBL" id="CAK9168217.1"/>
    </source>
</evidence>
<dbReference type="EMBL" id="CAUOFW020005035">
    <property type="protein sequence ID" value="CAK9168217.1"/>
    <property type="molecule type" value="Genomic_DNA"/>
</dbReference>
<comment type="caution">
    <text evidence="2">The sequence shown here is derived from an EMBL/GenBank/DDBJ whole genome shotgun (WGS) entry which is preliminary data.</text>
</comment>
<dbReference type="PANTHER" id="PTHR33052">
    <property type="entry name" value="DUF4228 DOMAIN PROTEIN-RELATED"/>
    <property type="match status" value="1"/>
</dbReference>
<protein>
    <submittedName>
        <fullName evidence="2">Uncharacterized protein</fullName>
    </submittedName>
</protein>
<gene>
    <name evidence="2" type="ORF">ILEXP_LOCUS37558</name>
</gene>
<dbReference type="Pfam" id="PF14009">
    <property type="entry name" value="PADRE"/>
    <property type="match status" value="1"/>
</dbReference>
<dbReference type="InterPro" id="IPR025322">
    <property type="entry name" value="PADRE_dom"/>
</dbReference>
<evidence type="ECO:0000313" key="3">
    <source>
        <dbReference type="Proteomes" id="UP001642360"/>
    </source>
</evidence>
<name>A0ABC8TFM1_9AQUA</name>
<proteinExistence type="predicted"/>
<dbReference type="AlphaFoldDB" id="A0ABC8TFM1"/>
<evidence type="ECO:0000256" key="1">
    <source>
        <dbReference type="SAM" id="MobiDB-lite"/>
    </source>
</evidence>
<dbReference type="Proteomes" id="UP001642360">
    <property type="component" value="Unassembled WGS sequence"/>
</dbReference>
<sequence length="294" mass="33860">MYEGGGITKKLKRAASSPLPFGSSMYATARKKAPIMGISSRERDVLKLVRPGRQLEIHRDSITAAEVMRKYPRHCITRPDVFKFPWIVVRPESVLVPGRVFYIVPYQTIYHLLKARGQCNKPCSRQNQSPKNHSHHCFPKRPPPLNSRHPHHHEQRLRKPVERTHQEAVASSQEEDSDDSSHSKRFYMKSWPKPIIKKRNTLQEFDQESEFDSSVDCRSFNSEDYYSDGRNISSALPNIRHGYLQQHKSSTQEVKLKSCLRKQDSVRKSLNLRVTFGLPSTIASSRRESPSASL</sequence>